<organism evidence="2 3">
    <name type="scientific">Hemibagrus guttatus</name>
    <dbReference type="NCBI Taxonomy" id="175788"/>
    <lineage>
        <taxon>Eukaryota</taxon>
        <taxon>Metazoa</taxon>
        <taxon>Chordata</taxon>
        <taxon>Craniata</taxon>
        <taxon>Vertebrata</taxon>
        <taxon>Euteleostomi</taxon>
        <taxon>Actinopterygii</taxon>
        <taxon>Neopterygii</taxon>
        <taxon>Teleostei</taxon>
        <taxon>Ostariophysi</taxon>
        <taxon>Siluriformes</taxon>
        <taxon>Bagridae</taxon>
        <taxon>Hemibagrus</taxon>
    </lineage>
</organism>
<dbReference type="AlphaFoldDB" id="A0AAE0RDJ2"/>
<proteinExistence type="predicted"/>
<protein>
    <submittedName>
        <fullName evidence="2">Uncharacterized protein</fullName>
    </submittedName>
</protein>
<comment type="caution">
    <text evidence="2">The sequence shown here is derived from an EMBL/GenBank/DDBJ whole genome shotgun (WGS) entry which is preliminary data.</text>
</comment>
<accession>A0AAE0RDJ2</accession>
<keyword evidence="3" id="KW-1185">Reference proteome</keyword>
<reference evidence="2" key="1">
    <citation type="submission" date="2023-06" db="EMBL/GenBank/DDBJ databases">
        <title>Male Hemibagrus guttatus genome.</title>
        <authorList>
            <person name="Bian C."/>
        </authorList>
    </citation>
    <scope>NUCLEOTIDE SEQUENCE</scope>
    <source>
        <strain evidence="2">Male_cb2023</strain>
        <tissue evidence="2">Muscle</tissue>
    </source>
</reference>
<feature type="region of interest" description="Disordered" evidence="1">
    <location>
        <begin position="31"/>
        <end position="101"/>
    </location>
</feature>
<name>A0AAE0RDJ2_9TELE</name>
<dbReference type="EMBL" id="JAUCMX010000004">
    <property type="protein sequence ID" value="KAK3549193.1"/>
    <property type="molecule type" value="Genomic_DNA"/>
</dbReference>
<evidence type="ECO:0000313" key="3">
    <source>
        <dbReference type="Proteomes" id="UP001274896"/>
    </source>
</evidence>
<gene>
    <name evidence="2" type="ORF">QTP70_034190</name>
</gene>
<evidence type="ECO:0000313" key="2">
    <source>
        <dbReference type="EMBL" id="KAK3549193.1"/>
    </source>
</evidence>
<feature type="non-terminal residue" evidence="2">
    <location>
        <position position="1"/>
    </location>
</feature>
<feature type="compositionally biased region" description="Basic residues" evidence="1">
    <location>
        <begin position="83"/>
        <end position="98"/>
    </location>
</feature>
<dbReference type="Proteomes" id="UP001274896">
    <property type="component" value="Unassembled WGS sequence"/>
</dbReference>
<evidence type="ECO:0000256" key="1">
    <source>
        <dbReference type="SAM" id="MobiDB-lite"/>
    </source>
</evidence>
<sequence>ELSTFLSPESRVPASPPVRFFFRRGGASHDVTGCRGGPRRSHWQPGDALRASRRSPALCAQPRADCTRASLRSPPTPDQYTGKIRRRRGSRNRKHTHPRQVSEKIRNNLTFEKESINNALGLDTQTWSARDFQCWREGWRRL</sequence>